<dbReference type="Proteomes" id="UP000287447">
    <property type="component" value="Unassembled WGS sequence"/>
</dbReference>
<dbReference type="Gene3D" id="2.40.128.140">
    <property type="entry name" value="Outer membrane protein"/>
    <property type="match status" value="1"/>
</dbReference>
<protein>
    <submittedName>
        <fullName evidence="1">Lipid A deacylase LpxR family protein</fullName>
    </submittedName>
</protein>
<sequence length="362" mass="40492">MRWPKPAVWVICRQRRRISWQGRCVDGWWWTSMRKVFLAGILAAILPSAAIAEDDPAERGTFSFTLENDLFAGTDRDYTNGVLFQYIGAANDLPGWAEWTTDRLGWLTPARRWRVSYGLGQNMYTPQDISLRNPPLDDRPYAGFLYASAGLIGDAGDQLDIIQLDIGVVGEPSLAEESQKFVHSVIGSPNPEGWDTQLENEVAFRLLYERTWRAGRKLPIDLFDLSVDVTPHVGGALGTVETYLAGGFSARIGQDLADDYGPPRVRPALSGPGFFQDQDGFSWYLFAGLQARAVGRDLFVEGNTFSDSRGLDVRRIQGDIQAGLAVQVLRTEIAFTYVVRSPQYIGQEHFSKFGSLNLRFRL</sequence>
<keyword evidence="2" id="KW-1185">Reference proteome</keyword>
<dbReference type="EMBL" id="SADE01000004">
    <property type="protein sequence ID" value="RVU33849.1"/>
    <property type="molecule type" value="Genomic_DNA"/>
</dbReference>
<accession>A0A437QH04</accession>
<proteinExistence type="predicted"/>
<dbReference type="InterPro" id="IPR037107">
    <property type="entry name" value="Put_OMP_sf"/>
</dbReference>
<reference evidence="2" key="1">
    <citation type="submission" date="2019-01" db="EMBL/GenBank/DDBJ databases">
        <title>Gri0909 isolated from a small marine red alga.</title>
        <authorList>
            <person name="Kim J."/>
            <person name="Jeong S.E."/>
            <person name="Jeon C.O."/>
        </authorList>
    </citation>
    <scope>NUCLEOTIDE SEQUENCE [LARGE SCALE GENOMIC DNA]</scope>
    <source>
        <strain evidence="2">Gri0909</strain>
    </source>
</reference>
<dbReference type="InterPro" id="IPR018707">
    <property type="entry name" value="LpxR"/>
</dbReference>
<comment type="caution">
    <text evidence="1">The sequence shown here is derived from an EMBL/GenBank/DDBJ whole genome shotgun (WGS) entry which is preliminary data.</text>
</comment>
<evidence type="ECO:0000313" key="2">
    <source>
        <dbReference type="Proteomes" id="UP000287447"/>
    </source>
</evidence>
<dbReference type="Pfam" id="PF09982">
    <property type="entry name" value="LpxR"/>
    <property type="match status" value="1"/>
</dbReference>
<name>A0A437QH04_9PROT</name>
<organism evidence="1 2">
    <name type="scientific">Hwanghaeella grinnelliae</name>
    <dbReference type="NCBI Taxonomy" id="2500179"/>
    <lineage>
        <taxon>Bacteria</taxon>
        <taxon>Pseudomonadati</taxon>
        <taxon>Pseudomonadota</taxon>
        <taxon>Alphaproteobacteria</taxon>
        <taxon>Rhodospirillales</taxon>
        <taxon>Rhodospirillaceae</taxon>
        <taxon>Hwanghaeella</taxon>
    </lineage>
</organism>
<gene>
    <name evidence="1" type="ORF">EOI86_22205</name>
</gene>
<dbReference type="AlphaFoldDB" id="A0A437QH04"/>
<evidence type="ECO:0000313" key="1">
    <source>
        <dbReference type="EMBL" id="RVU33849.1"/>
    </source>
</evidence>